<dbReference type="Gene3D" id="2.60.40.150">
    <property type="entry name" value="C2 domain"/>
    <property type="match status" value="1"/>
</dbReference>
<organism evidence="2 3">
    <name type="scientific">Lactuca saligna</name>
    <name type="common">Willowleaf lettuce</name>
    <dbReference type="NCBI Taxonomy" id="75948"/>
    <lineage>
        <taxon>Eukaryota</taxon>
        <taxon>Viridiplantae</taxon>
        <taxon>Streptophyta</taxon>
        <taxon>Embryophyta</taxon>
        <taxon>Tracheophyta</taxon>
        <taxon>Spermatophyta</taxon>
        <taxon>Magnoliopsida</taxon>
        <taxon>eudicotyledons</taxon>
        <taxon>Gunneridae</taxon>
        <taxon>Pentapetalae</taxon>
        <taxon>asterids</taxon>
        <taxon>campanulids</taxon>
        <taxon>Asterales</taxon>
        <taxon>Asteraceae</taxon>
        <taxon>Cichorioideae</taxon>
        <taxon>Cichorieae</taxon>
        <taxon>Lactucinae</taxon>
        <taxon>Lactuca</taxon>
    </lineage>
</organism>
<proteinExistence type="predicted"/>
<sequence>MDAIKALSSFQLDVKIMSAKNIQVSNSKDYLFVRCYLSVGNNKRVRLESHAISPNEKICWNESFSLDCIATQSIDAIIQGTVVFELRSRSSKTPLLQKFIGGNANVRGSQLIGRGEVSWRSVFESQNMEAVRWLVMRSKKADIKAPSICVSMKIQNPQVKNETKTKTFGKLKNKRDESCGCSHGHCRETLCIDSELFAIGFALDAF</sequence>
<name>A0AA35UUZ8_LACSI</name>
<evidence type="ECO:0000259" key="1">
    <source>
        <dbReference type="PROSITE" id="PS50004"/>
    </source>
</evidence>
<dbReference type="EMBL" id="OX465086">
    <property type="protein sequence ID" value="CAI9264919.1"/>
    <property type="molecule type" value="Genomic_DNA"/>
</dbReference>
<dbReference type="PROSITE" id="PS50004">
    <property type="entry name" value="C2"/>
    <property type="match status" value="1"/>
</dbReference>
<dbReference type="PANTHER" id="PTHR35503:SF2">
    <property type="entry name" value="OS04G0455700 PROTEIN"/>
    <property type="match status" value="1"/>
</dbReference>
<feature type="domain" description="C2" evidence="1">
    <location>
        <begin position="1"/>
        <end position="134"/>
    </location>
</feature>
<dbReference type="AlphaFoldDB" id="A0AA35UUZ8"/>
<dbReference type="Proteomes" id="UP001177003">
    <property type="component" value="Chromosome 0"/>
</dbReference>
<protein>
    <recommendedName>
        <fullName evidence="1">C2 domain-containing protein</fullName>
    </recommendedName>
</protein>
<evidence type="ECO:0000313" key="3">
    <source>
        <dbReference type="Proteomes" id="UP001177003"/>
    </source>
</evidence>
<dbReference type="PANTHER" id="PTHR35503">
    <property type="entry name" value="OSJNBA0006M15.15 PROTEIN"/>
    <property type="match status" value="1"/>
</dbReference>
<evidence type="ECO:0000313" key="2">
    <source>
        <dbReference type="EMBL" id="CAI9264919.1"/>
    </source>
</evidence>
<reference evidence="2" key="1">
    <citation type="submission" date="2023-04" db="EMBL/GenBank/DDBJ databases">
        <authorList>
            <person name="Vijverberg K."/>
            <person name="Xiong W."/>
            <person name="Schranz E."/>
        </authorList>
    </citation>
    <scope>NUCLEOTIDE SEQUENCE</scope>
</reference>
<gene>
    <name evidence="2" type="ORF">LSALG_LOCUS5553</name>
</gene>
<keyword evidence="3" id="KW-1185">Reference proteome</keyword>
<dbReference type="InterPro" id="IPR000008">
    <property type="entry name" value="C2_dom"/>
</dbReference>
<dbReference type="SUPFAM" id="SSF49562">
    <property type="entry name" value="C2 domain (Calcium/lipid-binding domain, CaLB)"/>
    <property type="match status" value="1"/>
</dbReference>
<accession>A0AA35UUZ8</accession>
<dbReference type="InterPro" id="IPR035892">
    <property type="entry name" value="C2_domain_sf"/>
</dbReference>